<reference evidence="1 2" key="1">
    <citation type="journal article" date="2020" name="Cell">
        <title>Large-Scale Comparative Analyses of Tick Genomes Elucidate Their Genetic Diversity and Vector Capacities.</title>
        <authorList>
            <consortium name="Tick Genome and Microbiome Consortium (TIGMIC)"/>
            <person name="Jia N."/>
            <person name="Wang J."/>
            <person name="Shi W."/>
            <person name="Du L."/>
            <person name="Sun Y."/>
            <person name="Zhan W."/>
            <person name="Jiang J.F."/>
            <person name="Wang Q."/>
            <person name="Zhang B."/>
            <person name="Ji P."/>
            <person name="Bell-Sakyi L."/>
            <person name="Cui X.M."/>
            <person name="Yuan T.T."/>
            <person name="Jiang B.G."/>
            <person name="Yang W.F."/>
            <person name="Lam T.T."/>
            <person name="Chang Q.C."/>
            <person name="Ding S.J."/>
            <person name="Wang X.J."/>
            <person name="Zhu J.G."/>
            <person name="Ruan X.D."/>
            <person name="Zhao L."/>
            <person name="Wei J.T."/>
            <person name="Ye R.Z."/>
            <person name="Que T.C."/>
            <person name="Du C.H."/>
            <person name="Zhou Y.H."/>
            <person name="Cheng J.X."/>
            <person name="Dai P.F."/>
            <person name="Guo W.B."/>
            <person name="Han X.H."/>
            <person name="Huang E.J."/>
            <person name="Li L.F."/>
            <person name="Wei W."/>
            <person name="Gao Y.C."/>
            <person name="Liu J.Z."/>
            <person name="Shao H.Z."/>
            <person name="Wang X."/>
            <person name="Wang C.C."/>
            <person name="Yang T.C."/>
            <person name="Huo Q.B."/>
            <person name="Li W."/>
            <person name="Chen H.Y."/>
            <person name="Chen S.E."/>
            <person name="Zhou L.G."/>
            <person name="Ni X.B."/>
            <person name="Tian J.H."/>
            <person name="Sheng Y."/>
            <person name="Liu T."/>
            <person name="Pan Y.S."/>
            <person name="Xia L.Y."/>
            <person name="Li J."/>
            <person name="Zhao F."/>
            <person name="Cao W.C."/>
        </authorList>
    </citation>
    <scope>NUCLEOTIDE SEQUENCE [LARGE SCALE GENOMIC DNA]</scope>
    <source>
        <strain evidence="1">Iper-2018</strain>
    </source>
</reference>
<keyword evidence="2" id="KW-1185">Reference proteome</keyword>
<organism evidence="1 2">
    <name type="scientific">Ixodes persulcatus</name>
    <name type="common">Taiga tick</name>
    <dbReference type="NCBI Taxonomy" id="34615"/>
    <lineage>
        <taxon>Eukaryota</taxon>
        <taxon>Metazoa</taxon>
        <taxon>Ecdysozoa</taxon>
        <taxon>Arthropoda</taxon>
        <taxon>Chelicerata</taxon>
        <taxon>Arachnida</taxon>
        <taxon>Acari</taxon>
        <taxon>Parasitiformes</taxon>
        <taxon>Ixodida</taxon>
        <taxon>Ixodoidea</taxon>
        <taxon>Ixodidae</taxon>
        <taxon>Ixodinae</taxon>
        <taxon>Ixodes</taxon>
    </lineage>
</organism>
<evidence type="ECO:0000313" key="2">
    <source>
        <dbReference type="Proteomes" id="UP000805193"/>
    </source>
</evidence>
<protein>
    <submittedName>
        <fullName evidence="1">Uncharacterized protein</fullName>
    </submittedName>
</protein>
<feature type="non-terminal residue" evidence="1">
    <location>
        <position position="268"/>
    </location>
</feature>
<gene>
    <name evidence="1" type="ORF">HPB47_001262</name>
</gene>
<accession>A0AC60PPL7</accession>
<evidence type="ECO:0000313" key="1">
    <source>
        <dbReference type="EMBL" id="KAG0422976.1"/>
    </source>
</evidence>
<name>A0AC60PPL7_IXOPE</name>
<comment type="caution">
    <text evidence="1">The sequence shown here is derived from an EMBL/GenBank/DDBJ whole genome shotgun (WGS) entry which is preliminary data.</text>
</comment>
<sequence length="268" mass="28159">MTVKCMRFGPQENKDKFFIYTVVSGVKGVVSARVQRQRPSRVRVRRPLHPSAASVQWRGWADGAEAAAARACVSAEGRASGPDFWLGPHLAERESRGCRVVELIHAEGDYSGLRVSTGEKVSALALGATSCCAFPSRNTGHTPLRISNQPFEGLSAPRSLPRRCAGYPLPQVAPTVVASSLVIAASALAAATAVEGHSRWCGTRPSGQVMPLESPALAVSEPEDQPSPSAADSTAGSELSTELGSATQAQASLTTEPSEAMLLLESPQ</sequence>
<dbReference type="EMBL" id="JABSTQ010010161">
    <property type="protein sequence ID" value="KAG0422976.1"/>
    <property type="molecule type" value="Genomic_DNA"/>
</dbReference>
<dbReference type="Proteomes" id="UP000805193">
    <property type="component" value="Unassembled WGS sequence"/>
</dbReference>
<proteinExistence type="predicted"/>